<reference evidence="15 16" key="1">
    <citation type="submission" date="2023-03" db="EMBL/GenBank/DDBJ databases">
        <title>Complete genome sequences of several Auritidibacter ignavus strains isolated from ear infections.</title>
        <authorList>
            <person name="Baehr T."/>
            <person name="Baumhoegger A.M."/>
        </authorList>
    </citation>
    <scope>NUCLEOTIDE SEQUENCE [LARGE SCALE GENOMIC DNA]</scope>
    <source>
        <strain evidence="15 16">BABAE-6</strain>
    </source>
</reference>
<dbReference type="NCBIfam" id="TIGR01366">
    <property type="entry name" value="serC_3"/>
    <property type="match status" value="1"/>
</dbReference>
<dbReference type="InterPro" id="IPR015422">
    <property type="entry name" value="PyrdxlP-dep_Trfase_small"/>
</dbReference>
<evidence type="ECO:0000256" key="11">
    <source>
        <dbReference type="ARBA" id="ARBA00047630"/>
    </source>
</evidence>
<feature type="binding site" evidence="13">
    <location>
        <position position="175"/>
    </location>
    <ligand>
        <name>pyridoxal 5'-phosphate</name>
        <dbReference type="ChEBI" id="CHEBI:597326"/>
    </ligand>
</feature>
<keyword evidence="9 13" id="KW-0664">Pyridoxine biosynthesis</keyword>
<feature type="modified residue" description="N6-(pyridoxal phosphate)lysine" evidence="13">
    <location>
        <position position="199"/>
    </location>
</feature>
<evidence type="ECO:0000256" key="12">
    <source>
        <dbReference type="ARBA" id="ARBA00049007"/>
    </source>
</evidence>
<dbReference type="GeneID" id="83696657"/>
<evidence type="ECO:0000256" key="9">
    <source>
        <dbReference type="ARBA" id="ARBA00023096"/>
    </source>
</evidence>
<dbReference type="GO" id="GO:0008615">
    <property type="term" value="P:pyridoxine biosynthetic process"/>
    <property type="evidence" value="ECO:0007669"/>
    <property type="project" value="UniProtKB-UniRule"/>
</dbReference>
<keyword evidence="16" id="KW-1185">Reference proteome</keyword>
<dbReference type="GO" id="GO:0004648">
    <property type="term" value="F:O-phospho-L-serine:2-oxoglutarate aminotransferase activity"/>
    <property type="evidence" value="ECO:0007669"/>
    <property type="project" value="UniProtKB-UniRule"/>
</dbReference>
<dbReference type="Proteomes" id="UP001224674">
    <property type="component" value="Chromosome"/>
</dbReference>
<evidence type="ECO:0000256" key="13">
    <source>
        <dbReference type="HAMAP-Rule" id="MF_00160"/>
    </source>
</evidence>
<feature type="binding site" evidence="13">
    <location>
        <begin position="250"/>
        <end position="251"/>
    </location>
    <ligand>
        <name>pyridoxal 5'-phosphate</name>
        <dbReference type="ChEBI" id="CHEBI:597326"/>
    </ligand>
</feature>
<dbReference type="GO" id="GO:0008453">
    <property type="term" value="F:alanine-glyoxylate transaminase activity"/>
    <property type="evidence" value="ECO:0007669"/>
    <property type="project" value="TreeGrafter"/>
</dbReference>
<protein>
    <recommendedName>
        <fullName evidence="13">Phosphoserine aminotransferase</fullName>
        <ecNumber evidence="13">2.6.1.52</ecNumber>
    </recommendedName>
    <alternativeName>
        <fullName evidence="13">Phosphohydroxythreonine aminotransferase</fullName>
        <shortName evidence="13">PSAT</shortName>
    </alternativeName>
</protein>
<evidence type="ECO:0000256" key="7">
    <source>
        <dbReference type="ARBA" id="ARBA00022679"/>
    </source>
</evidence>
<feature type="domain" description="Aminotransferase class V" evidence="14">
    <location>
        <begin position="141"/>
        <end position="334"/>
    </location>
</feature>
<dbReference type="GO" id="GO:0019265">
    <property type="term" value="P:glycine biosynthetic process, by transamination of glyoxylate"/>
    <property type="evidence" value="ECO:0007669"/>
    <property type="project" value="TreeGrafter"/>
</dbReference>
<keyword evidence="6 13" id="KW-0028">Amino-acid biosynthesis</keyword>
<dbReference type="GO" id="GO:0030170">
    <property type="term" value="F:pyridoxal phosphate binding"/>
    <property type="evidence" value="ECO:0007669"/>
    <property type="project" value="UniProtKB-UniRule"/>
</dbReference>
<comment type="cofactor">
    <cofactor evidence="13">
        <name>pyridoxal 5'-phosphate</name>
        <dbReference type="ChEBI" id="CHEBI:597326"/>
    </cofactor>
    <text evidence="13">Binds 1 pyridoxal phosphate per subunit.</text>
</comment>
<keyword evidence="8 13" id="KW-0663">Pyridoxal phosphate</keyword>
<evidence type="ECO:0000256" key="10">
    <source>
        <dbReference type="ARBA" id="ARBA00023299"/>
    </source>
</evidence>
<dbReference type="InterPro" id="IPR015421">
    <property type="entry name" value="PyrdxlP-dep_Trfase_major"/>
</dbReference>
<proteinExistence type="inferred from homology"/>
<dbReference type="PIRSF" id="PIRSF000525">
    <property type="entry name" value="SerC"/>
    <property type="match status" value="1"/>
</dbReference>
<dbReference type="PANTHER" id="PTHR21152:SF40">
    <property type="entry name" value="ALANINE--GLYOXYLATE AMINOTRANSFERASE"/>
    <property type="match status" value="1"/>
</dbReference>
<dbReference type="GO" id="GO:0005737">
    <property type="term" value="C:cytoplasm"/>
    <property type="evidence" value="ECO:0007669"/>
    <property type="project" value="UniProtKB-SubCell"/>
</dbReference>
<keyword evidence="7 13" id="KW-0808">Transferase</keyword>
<comment type="subcellular location">
    <subcellularLocation>
        <location evidence="13">Cytoplasm</location>
    </subcellularLocation>
</comment>
<comment type="pathway">
    <text evidence="2 13">Amino-acid biosynthesis; L-serine biosynthesis; L-serine from 3-phospho-D-glycerate: step 2/3.</text>
</comment>
<keyword evidence="5 13" id="KW-0032">Aminotransferase</keyword>
<accession>A0AAJ6ALR9</accession>
<comment type="catalytic activity">
    <reaction evidence="12 13">
        <text>O-phospho-L-serine + 2-oxoglutarate = 3-phosphooxypyruvate + L-glutamate</text>
        <dbReference type="Rhea" id="RHEA:14329"/>
        <dbReference type="ChEBI" id="CHEBI:16810"/>
        <dbReference type="ChEBI" id="CHEBI:18110"/>
        <dbReference type="ChEBI" id="CHEBI:29985"/>
        <dbReference type="ChEBI" id="CHEBI:57524"/>
        <dbReference type="EC" id="2.6.1.52"/>
    </reaction>
</comment>
<comment type="function">
    <text evidence="1 13">Catalyzes the reversible conversion of 3-phosphohydroxypyruvate to phosphoserine and of 3-hydroxy-2-oxo-4-phosphonooxybutanoate to phosphohydroxythreonine.</text>
</comment>
<dbReference type="Gene3D" id="3.90.1150.10">
    <property type="entry name" value="Aspartate Aminotransferase, domain 1"/>
    <property type="match status" value="1"/>
</dbReference>
<comment type="catalytic activity">
    <reaction evidence="11 13">
        <text>4-(phosphooxy)-L-threonine + 2-oxoglutarate = (R)-3-hydroxy-2-oxo-4-phosphooxybutanoate + L-glutamate</text>
        <dbReference type="Rhea" id="RHEA:16573"/>
        <dbReference type="ChEBI" id="CHEBI:16810"/>
        <dbReference type="ChEBI" id="CHEBI:29985"/>
        <dbReference type="ChEBI" id="CHEBI:58452"/>
        <dbReference type="ChEBI" id="CHEBI:58538"/>
        <dbReference type="EC" id="2.6.1.52"/>
    </reaction>
</comment>
<evidence type="ECO:0000256" key="4">
    <source>
        <dbReference type="ARBA" id="ARBA00022490"/>
    </source>
</evidence>
<dbReference type="SUPFAM" id="SSF53383">
    <property type="entry name" value="PLP-dependent transferases"/>
    <property type="match status" value="1"/>
</dbReference>
<keyword evidence="10 13" id="KW-0718">Serine biosynthesis</keyword>
<dbReference type="PANTHER" id="PTHR21152">
    <property type="entry name" value="AMINOTRANSFERASE CLASS V"/>
    <property type="match status" value="1"/>
</dbReference>
<keyword evidence="4 13" id="KW-0963">Cytoplasm</keyword>
<evidence type="ECO:0000313" key="15">
    <source>
        <dbReference type="EMBL" id="WGH94442.1"/>
    </source>
</evidence>
<dbReference type="Pfam" id="PF00266">
    <property type="entry name" value="Aminotran_5"/>
    <property type="match status" value="1"/>
</dbReference>
<dbReference type="GO" id="GO:0006564">
    <property type="term" value="P:L-serine biosynthetic process"/>
    <property type="evidence" value="ECO:0007669"/>
    <property type="project" value="UniProtKB-UniRule"/>
</dbReference>
<dbReference type="EC" id="2.6.1.52" evidence="13"/>
<comment type="pathway">
    <text evidence="13">Cofactor biosynthesis; pyridoxine 5'-phosphate biosynthesis; pyridoxine 5'-phosphate from D-erythrose 4-phosphate: step 3/5.</text>
</comment>
<feature type="binding site" evidence="13">
    <location>
        <position position="48"/>
    </location>
    <ligand>
        <name>L-glutamate</name>
        <dbReference type="ChEBI" id="CHEBI:29985"/>
    </ligand>
</feature>
<dbReference type="RefSeq" id="WP_110099417.1">
    <property type="nucleotide sequence ID" value="NZ_CP122561.1"/>
</dbReference>
<dbReference type="EMBL" id="CP122566">
    <property type="protein sequence ID" value="WGH94442.1"/>
    <property type="molecule type" value="Genomic_DNA"/>
</dbReference>
<feature type="binding site" evidence="13">
    <location>
        <position position="152"/>
    </location>
    <ligand>
        <name>pyridoxal 5'-phosphate</name>
        <dbReference type="ChEBI" id="CHEBI:597326"/>
    </ligand>
</feature>
<evidence type="ECO:0000256" key="5">
    <source>
        <dbReference type="ARBA" id="ARBA00022576"/>
    </source>
</evidence>
<sequence length="376" mass="40867">MSTQDNITIPAELLPRDGRFGAGPSKVRPEQIQAIVDASQSVMGTSHRQAPVKNLVAELQAGLKELFQAPDDYEVILGLGGATAFWDMATFGLIRSKAQHLEFGEFGGKFAKATTKAPFLEDSTVISAQPGSRPVPQAEPGVDVYAWPHNETSTGVCVPVERVQGADDDALILIDATSGAGGLPVDITNVDVYYFSPQKNFASDGGLWCALFSPAALARVDEIAHSGRWIPDFLNLKTAVDNSRKHQTYNTPALATLITMNEQVKWMNANGGLEFTTARTRESAEQIYHWAEASDVATPFVAEPEDRSQVIATIDFIDEIDAGHIASILRANGVVDVEPYRKLGRNQLRIATFVAIEPTDVAQILQCIDYVIDQIR</sequence>
<dbReference type="HAMAP" id="MF_00160">
    <property type="entry name" value="SerC_aminotrans_5"/>
    <property type="match status" value="1"/>
</dbReference>
<dbReference type="AlphaFoldDB" id="A0AAJ6ALR9"/>
<gene>
    <name evidence="13 15" type="primary">serC</name>
    <name evidence="15" type="ORF">QDX21_06605</name>
</gene>
<evidence type="ECO:0000256" key="3">
    <source>
        <dbReference type="ARBA" id="ARBA00006904"/>
    </source>
</evidence>
<comment type="similarity">
    <text evidence="3 13">Belongs to the class-V pyridoxal-phosphate-dependent aminotransferase family. SerC subfamily.</text>
</comment>
<dbReference type="GO" id="GO:0004760">
    <property type="term" value="F:L-serine-pyruvate transaminase activity"/>
    <property type="evidence" value="ECO:0007669"/>
    <property type="project" value="TreeGrafter"/>
</dbReference>
<dbReference type="InterPro" id="IPR006272">
    <property type="entry name" value="Pser_aminoTfrase_mycobac"/>
</dbReference>
<dbReference type="InterPro" id="IPR015424">
    <property type="entry name" value="PyrdxlP-dep_Trfase"/>
</dbReference>
<feature type="binding site" evidence="13">
    <location>
        <position position="106"/>
    </location>
    <ligand>
        <name>pyridoxal 5'-phosphate</name>
        <dbReference type="ChEBI" id="CHEBI:597326"/>
    </ligand>
</feature>
<evidence type="ECO:0000259" key="14">
    <source>
        <dbReference type="Pfam" id="PF00266"/>
    </source>
</evidence>
<evidence type="ECO:0000313" key="16">
    <source>
        <dbReference type="Proteomes" id="UP001224674"/>
    </source>
</evidence>
<dbReference type="Gene3D" id="3.40.640.10">
    <property type="entry name" value="Type I PLP-dependent aspartate aminotransferase-like (Major domain)"/>
    <property type="match status" value="1"/>
</dbReference>
<feature type="binding site" evidence="13">
    <location>
        <position position="198"/>
    </location>
    <ligand>
        <name>pyridoxal 5'-phosphate</name>
        <dbReference type="ChEBI" id="CHEBI:597326"/>
    </ligand>
</feature>
<dbReference type="InterPro" id="IPR022278">
    <property type="entry name" value="Pser_aminoTfrase"/>
</dbReference>
<organism evidence="15 16">
    <name type="scientific">Auritidibacter ignavus</name>
    <dbReference type="NCBI Taxonomy" id="678932"/>
    <lineage>
        <taxon>Bacteria</taxon>
        <taxon>Bacillati</taxon>
        <taxon>Actinomycetota</taxon>
        <taxon>Actinomycetes</taxon>
        <taxon>Micrococcales</taxon>
        <taxon>Micrococcaceae</taxon>
        <taxon>Auritidibacter</taxon>
    </lineage>
</organism>
<dbReference type="InterPro" id="IPR000192">
    <property type="entry name" value="Aminotrans_V_dom"/>
</dbReference>
<evidence type="ECO:0000256" key="6">
    <source>
        <dbReference type="ARBA" id="ARBA00022605"/>
    </source>
</evidence>
<evidence type="ECO:0000256" key="1">
    <source>
        <dbReference type="ARBA" id="ARBA00003483"/>
    </source>
</evidence>
<evidence type="ECO:0000256" key="8">
    <source>
        <dbReference type="ARBA" id="ARBA00022898"/>
    </source>
</evidence>
<comment type="caution">
    <text evidence="13">Lacks conserved residue(s) required for the propagation of feature annotation.</text>
</comment>
<name>A0AAJ6ALR9_9MICC</name>
<comment type="subunit">
    <text evidence="13">Homodimer.</text>
</comment>
<evidence type="ECO:0000256" key="2">
    <source>
        <dbReference type="ARBA" id="ARBA00005099"/>
    </source>
</evidence>
<feature type="binding site" evidence="13">
    <location>
        <begin position="82"/>
        <end position="83"/>
    </location>
    <ligand>
        <name>pyridoxal 5'-phosphate</name>
        <dbReference type="ChEBI" id="CHEBI:597326"/>
    </ligand>
</feature>